<dbReference type="InterPro" id="IPR051628">
    <property type="entry name" value="LUBAC_E3_Ligases"/>
</dbReference>
<evidence type="ECO:0000259" key="8">
    <source>
        <dbReference type="PROSITE" id="PS51873"/>
    </source>
</evidence>
<name>A0A8C7KI15_ONCKI</name>
<dbReference type="Ensembl" id="ENSOKIT00005107978.1">
    <property type="protein sequence ID" value="ENSOKIP00005100739.1"/>
    <property type="gene ID" value="ENSOKIG00005044387.1"/>
</dbReference>
<comment type="pathway">
    <text evidence="1">Protein modification; protein ubiquitination.</text>
</comment>
<evidence type="ECO:0000256" key="3">
    <source>
        <dbReference type="ARBA" id="ARBA00022723"/>
    </source>
</evidence>
<dbReference type="InterPro" id="IPR047546">
    <property type="entry name" value="Rcat_RBR_RNF216"/>
</dbReference>
<keyword evidence="6" id="KW-0833">Ubl conjugation pathway</keyword>
<dbReference type="PROSITE" id="PS51873">
    <property type="entry name" value="TRIAD"/>
    <property type="match status" value="1"/>
</dbReference>
<dbReference type="Pfam" id="PF26200">
    <property type="entry name" value="Rcat_RNF216"/>
    <property type="match status" value="1"/>
</dbReference>
<feature type="domain" description="RING-type" evidence="8">
    <location>
        <begin position="7"/>
        <end position="239"/>
    </location>
</feature>
<keyword evidence="10" id="KW-1185">Reference proteome</keyword>
<dbReference type="Pfam" id="PF22191">
    <property type="entry name" value="IBR_1"/>
    <property type="match status" value="1"/>
</dbReference>
<keyword evidence="5" id="KW-0863">Zinc-finger</keyword>
<sequence>MYFLEKNRRGCRTYGAALDPSLQREISFYQQKAKEHAEHEDFLLALQVNEEEYEKDGQLIECGCCCGTFCMEAGCPCSFPVCELEKVLPDTVLCKYYERQAEEAVAATCADELVRCPSCNFPALLDKGVSLFSCPNPRCRKESCRKCRVQWKEHAGKSCDQVMERDEIRMRVAFEERMTAARVRKCVKCGTGLVKSEGCNRMWCRCGSYMCYLCREPISGYNHFCQHARSPGAPCRHCRKCSLWTDPTHTQILKNDTKYPIMTSHYPIMTSHYPIMTPQYPIMTSHYPIMTPQYPIMTSHYPIMTSQYPVMTSQYPIMTSQYPVMTSQYPVMTSQYPIMTPQYPIMTSHYPIMTSHYPIMTSQYPVMTSQKNSFYTFLHIY</sequence>
<dbReference type="AlphaFoldDB" id="A0A8C7KI15"/>
<keyword evidence="4" id="KW-0677">Repeat</keyword>
<proteinExistence type="predicted"/>
<evidence type="ECO:0000256" key="6">
    <source>
        <dbReference type="ARBA" id="ARBA00022786"/>
    </source>
</evidence>
<evidence type="ECO:0000313" key="9">
    <source>
        <dbReference type="Ensembl" id="ENSOKIP00005100739.1"/>
    </source>
</evidence>
<evidence type="ECO:0000256" key="7">
    <source>
        <dbReference type="ARBA" id="ARBA00022833"/>
    </source>
</evidence>
<dbReference type="Proteomes" id="UP000694557">
    <property type="component" value="Unassembled WGS sequence"/>
</dbReference>
<reference evidence="9" key="1">
    <citation type="submission" date="2025-08" db="UniProtKB">
        <authorList>
            <consortium name="Ensembl"/>
        </authorList>
    </citation>
    <scope>IDENTIFICATION</scope>
</reference>
<dbReference type="Pfam" id="PF26112">
    <property type="entry name" value="UBA_RNF216"/>
    <property type="match status" value="1"/>
</dbReference>
<dbReference type="InterPro" id="IPR058758">
    <property type="entry name" value="UBA_RNF216"/>
</dbReference>
<reference evidence="9" key="2">
    <citation type="submission" date="2025-09" db="UniProtKB">
        <authorList>
            <consortium name="Ensembl"/>
        </authorList>
    </citation>
    <scope>IDENTIFICATION</scope>
</reference>
<dbReference type="CDD" id="cd20339">
    <property type="entry name" value="BRcat_RBR_RNF216"/>
    <property type="match status" value="1"/>
</dbReference>
<evidence type="ECO:0000256" key="2">
    <source>
        <dbReference type="ARBA" id="ARBA00022679"/>
    </source>
</evidence>
<dbReference type="GeneTree" id="ENSGT01140000283621"/>
<dbReference type="PANTHER" id="PTHR22770:SF47">
    <property type="entry name" value="E3 UBIQUITIN-PROTEIN LIGASE RNF216"/>
    <property type="match status" value="1"/>
</dbReference>
<keyword evidence="3" id="KW-0479">Metal-binding</keyword>
<evidence type="ECO:0000313" key="10">
    <source>
        <dbReference type="Proteomes" id="UP000694557"/>
    </source>
</evidence>
<keyword evidence="2" id="KW-0808">Transferase</keyword>
<dbReference type="SUPFAM" id="SSF57850">
    <property type="entry name" value="RING/U-box"/>
    <property type="match status" value="2"/>
</dbReference>
<organism evidence="9 10">
    <name type="scientific">Oncorhynchus kisutch</name>
    <name type="common">Coho salmon</name>
    <name type="synonym">Salmo kisutch</name>
    <dbReference type="NCBI Taxonomy" id="8019"/>
    <lineage>
        <taxon>Eukaryota</taxon>
        <taxon>Metazoa</taxon>
        <taxon>Chordata</taxon>
        <taxon>Craniata</taxon>
        <taxon>Vertebrata</taxon>
        <taxon>Euteleostomi</taxon>
        <taxon>Actinopterygii</taxon>
        <taxon>Neopterygii</taxon>
        <taxon>Teleostei</taxon>
        <taxon>Protacanthopterygii</taxon>
        <taxon>Salmoniformes</taxon>
        <taxon>Salmonidae</taxon>
        <taxon>Salmoninae</taxon>
        <taxon>Oncorhynchus</taxon>
    </lineage>
</organism>
<dbReference type="InterPro" id="IPR047545">
    <property type="entry name" value="BRcat_RBR_RNF216"/>
</dbReference>
<keyword evidence="7" id="KW-0862">Zinc</keyword>
<dbReference type="CDD" id="cd20353">
    <property type="entry name" value="Rcat_RBR_RNF216"/>
    <property type="match status" value="1"/>
</dbReference>
<dbReference type="InterPro" id="IPR044066">
    <property type="entry name" value="TRIAD_supradom"/>
</dbReference>
<protein>
    <recommendedName>
        <fullName evidence="8">RING-type domain-containing protein</fullName>
    </recommendedName>
</protein>
<evidence type="ECO:0000256" key="1">
    <source>
        <dbReference type="ARBA" id="ARBA00004906"/>
    </source>
</evidence>
<dbReference type="Gene3D" id="1.20.120.1750">
    <property type="match status" value="1"/>
</dbReference>
<accession>A0A8C7KI15</accession>
<dbReference type="PANTHER" id="PTHR22770">
    <property type="entry name" value="UBIQUITIN CONJUGATING ENZYME 7 INTERACTING PROTEIN-RELATED"/>
    <property type="match status" value="1"/>
</dbReference>
<evidence type="ECO:0000256" key="4">
    <source>
        <dbReference type="ARBA" id="ARBA00022737"/>
    </source>
</evidence>
<dbReference type="GO" id="GO:0008270">
    <property type="term" value="F:zinc ion binding"/>
    <property type="evidence" value="ECO:0007669"/>
    <property type="project" value="UniProtKB-KW"/>
</dbReference>
<evidence type="ECO:0000256" key="5">
    <source>
        <dbReference type="ARBA" id="ARBA00022771"/>
    </source>
</evidence>
<dbReference type="GO" id="GO:0016740">
    <property type="term" value="F:transferase activity"/>
    <property type="evidence" value="ECO:0007669"/>
    <property type="project" value="UniProtKB-KW"/>
</dbReference>